<dbReference type="GO" id="GO:0003677">
    <property type="term" value="F:DNA binding"/>
    <property type="evidence" value="ECO:0007669"/>
    <property type="project" value="InterPro"/>
</dbReference>
<dbReference type="PROSITE" id="PS50943">
    <property type="entry name" value="HTH_CROC1"/>
    <property type="match status" value="1"/>
</dbReference>
<dbReference type="SMART" id="SM00530">
    <property type="entry name" value="HTH_XRE"/>
    <property type="match status" value="1"/>
</dbReference>
<dbReference type="Gene3D" id="1.10.260.40">
    <property type="entry name" value="lambda repressor-like DNA-binding domains"/>
    <property type="match status" value="1"/>
</dbReference>
<feature type="domain" description="HTH cro/C1-type" evidence="1">
    <location>
        <begin position="24"/>
        <end position="77"/>
    </location>
</feature>
<reference evidence="2 3" key="1">
    <citation type="submission" date="2017-12" db="EMBL/GenBank/DDBJ databases">
        <title>Sequencing the genomes of 1000 Actinobacteria strains.</title>
        <authorList>
            <person name="Klenk H.-P."/>
        </authorList>
    </citation>
    <scope>NUCLEOTIDE SEQUENCE [LARGE SCALE GENOMIC DNA]</scope>
    <source>
        <strain evidence="2 3">DSM 45165</strain>
    </source>
</reference>
<dbReference type="InterPro" id="IPR001387">
    <property type="entry name" value="Cro/C1-type_HTH"/>
</dbReference>
<evidence type="ECO:0000259" key="1">
    <source>
        <dbReference type="PROSITE" id="PS50943"/>
    </source>
</evidence>
<dbReference type="RefSeq" id="WP_244194465.1">
    <property type="nucleotide sequence ID" value="NZ_PJMY01000001.1"/>
</dbReference>
<comment type="caution">
    <text evidence="2">The sequence shown here is derived from an EMBL/GenBank/DDBJ whole genome shotgun (WGS) entry which is preliminary data.</text>
</comment>
<dbReference type="SUPFAM" id="SSF47413">
    <property type="entry name" value="lambda repressor-like DNA-binding domains"/>
    <property type="match status" value="1"/>
</dbReference>
<evidence type="ECO:0000313" key="2">
    <source>
        <dbReference type="EMBL" id="PKW00235.1"/>
    </source>
</evidence>
<name>A0A2N3X2A6_9PSEU</name>
<protein>
    <submittedName>
        <fullName evidence="2">Transcriptional regulator with XRE-family HTH domain</fullName>
    </submittedName>
</protein>
<keyword evidence="3" id="KW-1185">Reference proteome</keyword>
<dbReference type="CDD" id="cd00093">
    <property type="entry name" value="HTH_XRE"/>
    <property type="match status" value="1"/>
</dbReference>
<dbReference type="AlphaFoldDB" id="A0A2N3X2A6"/>
<dbReference type="Pfam" id="PF13560">
    <property type="entry name" value="HTH_31"/>
    <property type="match status" value="1"/>
</dbReference>
<accession>A0A2N3X2A6</accession>
<dbReference type="InterPro" id="IPR010982">
    <property type="entry name" value="Lambda_DNA-bd_dom_sf"/>
</dbReference>
<dbReference type="Proteomes" id="UP000233750">
    <property type="component" value="Unassembled WGS sequence"/>
</dbReference>
<dbReference type="EMBL" id="PJMY01000001">
    <property type="protein sequence ID" value="PKW00235.1"/>
    <property type="molecule type" value="Genomic_DNA"/>
</dbReference>
<organism evidence="2 3">
    <name type="scientific">Amycolatopsis echigonensis</name>
    <dbReference type="NCBI Taxonomy" id="2576905"/>
    <lineage>
        <taxon>Bacteria</taxon>
        <taxon>Bacillati</taxon>
        <taxon>Actinomycetota</taxon>
        <taxon>Actinomycetes</taxon>
        <taxon>Pseudonocardiales</taxon>
        <taxon>Pseudonocardiaceae</taxon>
        <taxon>Amycolatopsis</taxon>
    </lineage>
</organism>
<sequence>MDKKPYNYAHLKQQPRVIILGTCLRAARLDAGFGVRELARRIDVNPALLSNWELGDRTPSAEEVASITGALGVVGDRKARIMQLARSVTPTVVVMGDQAMPDNLGTLLDLEAAAHRVTMYSVHARRIELVILCSGSFYSIS</sequence>
<proteinExistence type="predicted"/>
<evidence type="ECO:0000313" key="3">
    <source>
        <dbReference type="Proteomes" id="UP000233750"/>
    </source>
</evidence>
<gene>
    <name evidence="2" type="ORF">ATK30_0328</name>
</gene>